<dbReference type="EMBL" id="BAABRU010000006">
    <property type="protein sequence ID" value="GAA5528115.1"/>
    <property type="molecule type" value="Genomic_DNA"/>
</dbReference>
<keyword evidence="3 6" id="KW-0812">Transmembrane</keyword>
<gene>
    <name evidence="7" type="ORF">Hgul01_01912</name>
</gene>
<feature type="transmembrane region" description="Helical" evidence="6">
    <location>
        <begin position="201"/>
        <end position="219"/>
    </location>
</feature>
<dbReference type="InterPro" id="IPR012732">
    <property type="entry name" value="Thia_CytX"/>
</dbReference>
<feature type="transmembrane region" description="Helical" evidence="6">
    <location>
        <begin position="231"/>
        <end position="256"/>
    </location>
</feature>
<comment type="similarity">
    <text evidence="2">Belongs to the purine-cytosine permease (2.A.39) family.</text>
</comment>
<keyword evidence="8" id="KW-1185">Reference proteome</keyword>
<dbReference type="RefSeq" id="WP_345721723.1">
    <property type="nucleotide sequence ID" value="NZ_BAABRU010000006.1"/>
</dbReference>
<feature type="transmembrane region" description="Helical" evidence="6">
    <location>
        <begin position="333"/>
        <end position="351"/>
    </location>
</feature>
<dbReference type="Proteomes" id="UP001428290">
    <property type="component" value="Unassembled WGS sequence"/>
</dbReference>
<dbReference type="PANTHER" id="PTHR30569">
    <property type="entry name" value="CYTOSINE TRANSPORTER CODB"/>
    <property type="match status" value="1"/>
</dbReference>
<organism evidence="7 8">
    <name type="scientific">Herpetosiphon gulosus</name>
    <dbReference type="NCBI Taxonomy" id="1973496"/>
    <lineage>
        <taxon>Bacteria</taxon>
        <taxon>Bacillati</taxon>
        <taxon>Chloroflexota</taxon>
        <taxon>Chloroflexia</taxon>
        <taxon>Herpetosiphonales</taxon>
        <taxon>Herpetosiphonaceae</taxon>
        <taxon>Herpetosiphon</taxon>
    </lineage>
</organism>
<accession>A0ABP9X101</accession>
<dbReference type="Gene3D" id="1.10.4160.10">
    <property type="entry name" value="Hydantoin permease"/>
    <property type="match status" value="1"/>
</dbReference>
<feature type="transmembrane region" description="Helical" evidence="6">
    <location>
        <begin position="309"/>
        <end position="327"/>
    </location>
</feature>
<evidence type="ECO:0000256" key="4">
    <source>
        <dbReference type="ARBA" id="ARBA00022989"/>
    </source>
</evidence>
<feature type="transmembrane region" description="Helical" evidence="6">
    <location>
        <begin position="136"/>
        <end position="157"/>
    </location>
</feature>
<feature type="transmembrane region" description="Helical" evidence="6">
    <location>
        <begin position="25"/>
        <end position="44"/>
    </location>
</feature>
<dbReference type="Pfam" id="PF02133">
    <property type="entry name" value="Transp_cyt_pur"/>
    <property type="match status" value="1"/>
</dbReference>
<dbReference type="InterPro" id="IPR001248">
    <property type="entry name" value="Pur-cyt_permease"/>
</dbReference>
<keyword evidence="5 6" id="KW-0472">Membrane</keyword>
<dbReference type="PANTHER" id="PTHR30569:SF0">
    <property type="entry name" value="CYTOSINE PERMEASE"/>
    <property type="match status" value="1"/>
</dbReference>
<feature type="transmembrane region" description="Helical" evidence="6">
    <location>
        <begin position="164"/>
        <end position="181"/>
    </location>
</feature>
<name>A0ABP9X101_9CHLR</name>
<evidence type="ECO:0000256" key="2">
    <source>
        <dbReference type="ARBA" id="ARBA00008974"/>
    </source>
</evidence>
<comment type="caution">
    <text evidence="7">The sequence shown here is derived from an EMBL/GenBank/DDBJ whole genome shotgun (WGS) entry which is preliminary data.</text>
</comment>
<evidence type="ECO:0000256" key="1">
    <source>
        <dbReference type="ARBA" id="ARBA00004141"/>
    </source>
</evidence>
<keyword evidence="4 6" id="KW-1133">Transmembrane helix</keyword>
<sequence length="436" mass="46295">MQESPDSVLDPIATDQRSFGFHDCFALWSSLGVGLLVLSAGALLVPSLSFGMACLAIVLGSAVGAALLAMVGVIGSDTGLPTMALLRPALGVRGSIAPTMANLIQLIGWGAFEIIVMSEATDAIARSAGLDLPASIWTVLWGVLVTAMAWGGPLTIVRRFLRTWGIWLVTGSALWLTYQAFQLTSFAELFAHRGTGELGFGTALDLVIAMQLSWLPLIADYTRYAKGARPTFWGSGLGNFAANVWFYGLGVVFTLSLLGQQVLPAILGAAGGALALSLILVDESDNAFADIYSAAVSAGHLSSRISLKMLALAFGLICTGVALVVPMARYEGFLLLLGSIFAPLFGIILVDHFGLRQRQLDVTALDRVNGRYWYHAGLNWRGLVAWILGIGLFHGLNAWYPTFGATIPSLISAGLIYWGLSNIGLFTKQSALQRAV</sequence>
<reference evidence="7 8" key="1">
    <citation type="submission" date="2024-02" db="EMBL/GenBank/DDBJ databases">
        <title>Herpetosiphon gulosus NBRC 112829.</title>
        <authorList>
            <person name="Ichikawa N."/>
            <person name="Katano-Makiyama Y."/>
            <person name="Hidaka K."/>
        </authorList>
    </citation>
    <scope>NUCLEOTIDE SEQUENCE [LARGE SCALE GENOMIC DNA]</scope>
    <source>
        <strain evidence="7 8">NBRC 112829</strain>
    </source>
</reference>
<dbReference type="NCBIfam" id="TIGR02358">
    <property type="entry name" value="thia_cytX"/>
    <property type="match status" value="1"/>
</dbReference>
<evidence type="ECO:0000313" key="7">
    <source>
        <dbReference type="EMBL" id="GAA5528115.1"/>
    </source>
</evidence>
<comment type="subcellular location">
    <subcellularLocation>
        <location evidence="1">Membrane</location>
        <topology evidence="1">Multi-pass membrane protein</topology>
    </subcellularLocation>
</comment>
<feature type="transmembrane region" description="Helical" evidence="6">
    <location>
        <begin position="50"/>
        <end position="75"/>
    </location>
</feature>
<proteinExistence type="inferred from homology"/>
<evidence type="ECO:0000256" key="5">
    <source>
        <dbReference type="ARBA" id="ARBA00023136"/>
    </source>
</evidence>
<feature type="transmembrane region" description="Helical" evidence="6">
    <location>
        <begin position="262"/>
        <end position="281"/>
    </location>
</feature>
<protein>
    <recommendedName>
        <fullName evidence="9">Hydroxymethylpyrimidine transporter CytX</fullName>
    </recommendedName>
</protein>
<feature type="transmembrane region" description="Helical" evidence="6">
    <location>
        <begin position="372"/>
        <end position="393"/>
    </location>
</feature>
<evidence type="ECO:0000256" key="3">
    <source>
        <dbReference type="ARBA" id="ARBA00022692"/>
    </source>
</evidence>
<evidence type="ECO:0000256" key="6">
    <source>
        <dbReference type="SAM" id="Phobius"/>
    </source>
</evidence>
<dbReference type="InterPro" id="IPR030191">
    <property type="entry name" value="CodB"/>
</dbReference>
<evidence type="ECO:0008006" key="9">
    <source>
        <dbReference type="Google" id="ProtNLM"/>
    </source>
</evidence>
<feature type="transmembrane region" description="Helical" evidence="6">
    <location>
        <begin position="399"/>
        <end position="420"/>
    </location>
</feature>
<evidence type="ECO:0000313" key="8">
    <source>
        <dbReference type="Proteomes" id="UP001428290"/>
    </source>
</evidence>